<evidence type="ECO:0000259" key="13">
    <source>
        <dbReference type="Pfam" id="PF02657"/>
    </source>
</evidence>
<dbReference type="FunFam" id="2.30.30.280:FF:000001">
    <property type="entry name" value="tRNA-specific 2-thiouridylase MnmA"/>
    <property type="match status" value="1"/>
</dbReference>
<dbReference type="InterPro" id="IPR051305">
    <property type="entry name" value="tRNA_2-thiouridylase_MnmA"/>
</dbReference>
<proteinExistence type="inferred from homology"/>
<evidence type="ECO:0000256" key="5">
    <source>
        <dbReference type="ARBA" id="ARBA00022679"/>
    </source>
</evidence>
<reference evidence="16 17" key="1">
    <citation type="journal article" date="2015" name="Plant Cell">
        <title>Oil accumulation by the oleaginous diatom Fistulifera solaris as revealed by the genome and transcriptome.</title>
        <authorList>
            <person name="Tanaka T."/>
            <person name="Maeda Y."/>
            <person name="Veluchamy A."/>
            <person name="Tanaka M."/>
            <person name="Abida H."/>
            <person name="Marechal E."/>
            <person name="Bowler C."/>
            <person name="Muto M."/>
            <person name="Sunaga Y."/>
            <person name="Tanaka M."/>
            <person name="Yoshino T."/>
            <person name="Taniguchi T."/>
            <person name="Fukuda Y."/>
            <person name="Nemoto M."/>
            <person name="Matsumoto M."/>
            <person name="Wong P.S."/>
            <person name="Aburatani S."/>
            <person name="Fujibuchi W."/>
        </authorList>
    </citation>
    <scope>NUCLEOTIDE SEQUENCE [LARGE SCALE GENOMIC DNA]</scope>
    <source>
        <strain evidence="16 17">JPCC DA0580</strain>
    </source>
</reference>
<keyword evidence="12" id="KW-0732">Signal</keyword>
<evidence type="ECO:0000256" key="1">
    <source>
        <dbReference type="ARBA" id="ARBA00003986"/>
    </source>
</evidence>
<dbReference type="SUPFAM" id="SSF82649">
    <property type="entry name" value="SufE/NifU"/>
    <property type="match status" value="1"/>
</dbReference>
<dbReference type="NCBIfam" id="TIGR00420">
    <property type="entry name" value="trmU"/>
    <property type="match status" value="1"/>
</dbReference>
<dbReference type="Gene3D" id="3.90.1010.10">
    <property type="match status" value="1"/>
</dbReference>
<dbReference type="OrthoDB" id="3685at2759"/>
<comment type="similarity">
    <text evidence="2">Belongs to the MnmA/TRMU family.</text>
</comment>
<keyword evidence="5 16" id="KW-0808">Transferase</keyword>
<feature type="signal peptide" evidence="12">
    <location>
        <begin position="1"/>
        <end position="22"/>
    </location>
</feature>
<sequence length="596" mass="66412">MALSSWLQLALFLALGTFPVNSFSVSHLETKLNWWKNRFSQMSLEDISKDLVQHGYQWKKKQQQHQLEKKSQETYTATGTTTTTPFVKVPGCTANVHIQLILTSDASTTINSRTIQSLEGTADALVSQGLVAVIASCVEQESEDAIGQISAESITTRLGLQQHLSPGRNDGVASLWRTLQQSLQSSSPASFITSTEPSTQSQQPSVALLLSGGVDSSVALRLLLQQNYRVTAFYLKIWLQDENAHLGGTCPWEEDWKICQQVCEQANVPLQAISLQQEYHERVVEYAMEQASLGRTPNPDILCNSRIKFGCFYDVLMSQQAEQFDYIATGHYARVERDDDDASARLFRAPDAVKDQSYFLCTLTQEQLQKTLFPLGHLEKAQVRQLADEFELPNRHRPDSQGLCFLGQVKFDQFLESYLGTQPGSVVDAVTGDNIGQHQGVWFHTIGQRKGIGKALNPQATARGPWYVVSKDPAQRIVYCTNQYELFDAQRKHVELEDITWMSGQLPAMVSGGNACHLTMKLRHGPRLARGLLQLNNADFSKGTVELEQMDSGLAPGQYVVFYADDGECLGSGIMSESQWNRPICLETQAVEQMTS</sequence>
<keyword evidence="6" id="KW-0819">tRNA processing</keyword>
<dbReference type="GO" id="GO:0008033">
    <property type="term" value="P:tRNA processing"/>
    <property type="evidence" value="ECO:0007669"/>
    <property type="project" value="UniProtKB-KW"/>
</dbReference>
<evidence type="ECO:0000256" key="3">
    <source>
        <dbReference type="ARBA" id="ARBA00011953"/>
    </source>
</evidence>
<keyword evidence="4" id="KW-0820">tRNA-binding</keyword>
<dbReference type="Gene3D" id="2.40.30.10">
    <property type="entry name" value="Translation factors"/>
    <property type="match status" value="1"/>
</dbReference>
<evidence type="ECO:0000256" key="4">
    <source>
        <dbReference type="ARBA" id="ARBA00022555"/>
    </source>
</evidence>
<comment type="caution">
    <text evidence="16">The sequence shown here is derived from an EMBL/GenBank/DDBJ whole genome shotgun (WGS) entry which is preliminary data.</text>
</comment>
<dbReference type="Gene3D" id="2.30.30.280">
    <property type="entry name" value="Adenine nucleotide alpha hydrolases-like domains"/>
    <property type="match status" value="1"/>
</dbReference>
<keyword evidence="10" id="KW-1015">Disulfide bond</keyword>
<evidence type="ECO:0000256" key="2">
    <source>
        <dbReference type="ARBA" id="ARBA00006191"/>
    </source>
</evidence>
<dbReference type="EC" id="2.8.1.14" evidence="3"/>
<dbReference type="Gene3D" id="3.40.50.620">
    <property type="entry name" value="HUPs"/>
    <property type="match status" value="1"/>
</dbReference>
<evidence type="ECO:0000256" key="9">
    <source>
        <dbReference type="ARBA" id="ARBA00022884"/>
    </source>
</evidence>
<dbReference type="Pfam" id="PF20258">
    <property type="entry name" value="tRNA_Me_trans_C"/>
    <property type="match status" value="1"/>
</dbReference>
<dbReference type="PANTHER" id="PTHR43052:SF1">
    <property type="entry name" value="TRNA-5-TAURINOMETHYLURIDINE 2-SULFURTRANSFERASE"/>
    <property type="match status" value="1"/>
</dbReference>
<keyword evidence="7" id="KW-0547">Nucleotide-binding</keyword>
<evidence type="ECO:0000313" key="17">
    <source>
        <dbReference type="Proteomes" id="UP000198406"/>
    </source>
</evidence>
<comment type="function">
    <text evidence="1">Catalyzes the 2-thiolation of uridine at the wobble position (U34) of mitochondrial tRNA(Lys), tRNA(Glu) and tRNA(Gln). Required for the formation of 5-taurinomethyl-2-thiouridine (tm5s2U) of mitochondrial tRNA(Lys), tRNA(Glu), and tRNA(Gln) at the wobble position. ATP is required to activate the C2 atom of the wobble base.</text>
</comment>
<gene>
    <name evidence="16" type="ORF">FisN_24Hh037</name>
</gene>
<evidence type="ECO:0000256" key="12">
    <source>
        <dbReference type="SAM" id="SignalP"/>
    </source>
</evidence>
<dbReference type="CDD" id="cd01998">
    <property type="entry name" value="MnmA_TRMU-like"/>
    <property type="match status" value="1"/>
</dbReference>
<dbReference type="AlphaFoldDB" id="A0A1Z5JEN3"/>
<keyword evidence="9" id="KW-0694">RNA-binding</keyword>
<accession>A0A1Z5JEN3</accession>
<dbReference type="SUPFAM" id="SSF52402">
    <property type="entry name" value="Adenine nucleotide alpha hydrolases-like"/>
    <property type="match status" value="1"/>
</dbReference>
<dbReference type="InterPro" id="IPR046885">
    <property type="entry name" value="MnmA-like_C"/>
</dbReference>
<dbReference type="InterPro" id="IPR023382">
    <property type="entry name" value="MnmA-like_central_sf"/>
</dbReference>
<keyword evidence="8" id="KW-0067">ATP-binding</keyword>
<protein>
    <recommendedName>
        <fullName evidence="3">tRNA-5-taurinomethyluridine 2-sulfurtransferase</fullName>
        <ecNumber evidence="3">2.8.1.14</ecNumber>
    </recommendedName>
</protein>
<dbReference type="HAMAP" id="MF_00144">
    <property type="entry name" value="tRNA_thiouridyl_MnmA"/>
    <property type="match status" value="1"/>
</dbReference>
<evidence type="ECO:0000259" key="15">
    <source>
        <dbReference type="Pfam" id="PF20259"/>
    </source>
</evidence>
<dbReference type="Proteomes" id="UP000198406">
    <property type="component" value="Unassembled WGS sequence"/>
</dbReference>
<evidence type="ECO:0000256" key="6">
    <source>
        <dbReference type="ARBA" id="ARBA00022694"/>
    </source>
</evidence>
<dbReference type="Pfam" id="PF03054">
    <property type="entry name" value="tRNA_Me_trans"/>
    <property type="match status" value="1"/>
</dbReference>
<feature type="chain" id="PRO_5012554795" description="tRNA-5-taurinomethyluridine 2-sulfurtransferase" evidence="12">
    <location>
        <begin position="23"/>
        <end position="596"/>
    </location>
</feature>
<evidence type="ECO:0000259" key="14">
    <source>
        <dbReference type="Pfam" id="PF20258"/>
    </source>
</evidence>
<dbReference type="InterPro" id="IPR003808">
    <property type="entry name" value="Fe-S_metab-assoc_dom"/>
</dbReference>
<evidence type="ECO:0000256" key="10">
    <source>
        <dbReference type="ARBA" id="ARBA00023157"/>
    </source>
</evidence>
<comment type="catalytic activity">
    <reaction evidence="11">
        <text>5-taurinomethyluridine(34) in tRNA + S-sulfanyl-L-cysteinyl-[protein] + AH2 + ATP = 5-taurinomethyl-2-thiouridine(34) in tRNA + L-cysteinyl-[protein] + A + AMP + diphosphate + H(+)</text>
        <dbReference type="Rhea" id="RHEA:47040"/>
        <dbReference type="Rhea" id="RHEA-COMP:10131"/>
        <dbReference type="Rhea" id="RHEA-COMP:11726"/>
        <dbReference type="Rhea" id="RHEA-COMP:11732"/>
        <dbReference type="Rhea" id="RHEA-COMP:11733"/>
        <dbReference type="ChEBI" id="CHEBI:13193"/>
        <dbReference type="ChEBI" id="CHEBI:15378"/>
        <dbReference type="ChEBI" id="CHEBI:17499"/>
        <dbReference type="ChEBI" id="CHEBI:29950"/>
        <dbReference type="ChEBI" id="CHEBI:30616"/>
        <dbReference type="ChEBI" id="CHEBI:33019"/>
        <dbReference type="ChEBI" id="CHEBI:61963"/>
        <dbReference type="ChEBI" id="CHEBI:87171"/>
        <dbReference type="ChEBI" id="CHEBI:87172"/>
        <dbReference type="ChEBI" id="CHEBI:456215"/>
        <dbReference type="EC" id="2.8.1.14"/>
    </reaction>
</comment>
<dbReference type="PANTHER" id="PTHR43052">
    <property type="match status" value="1"/>
</dbReference>
<dbReference type="InParanoid" id="A0A1Z5JEN3"/>
<feature type="domain" description="Fe-S metabolism associated" evidence="13">
    <location>
        <begin position="82"/>
        <end position="181"/>
    </location>
</feature>
<evidence type="ECO:0000313" key="16">
    <source>
        <dbReference type="EMBL" id="GAX12463.1"/>
    </source>
</evidence>
<dbReference type="NCBIfam" id="NF001138">
    <property type="entry name" value="PRK00143.1"/>
    <property type="match status" value="1"/>
</dbReference>
<dbReference type="InterPro" id="IPR046884">
    <property type="entry name" value="MnmA-like_central"/>
</dbReference>
<dbReference type="EMBL" id="BDSP01000052">
    <property type="protein sequence ID" value="GAX12463.1"/>
    <property type="molecule type" value="Genomic_DNA"/>
</dbReference>
<dbReference type="GO" id="GO:0000049">
    <property type="term" value="F:tRNA binding"/>
    <property type="evidence" value="ECO:0007669"/>
    <property type="project" value="UniProtKB-KW"/>
</dbReference>
<dbReference type="GO" id="GO:0061708">
    <property type="term" value="F:tRNA-5-taurinomethyluridine 2-sulfurtransferase"/>
    <property type="evidence" value="ECO:0007669"/>
    <property type="project" value="UniProtKB-EC"/>
</dbReference>
<dbReference type="GO" id="GO:0005524">
    <property type="term" value="F:ATP binding"/>
    <property type="evidence" value="ECO:0007669"/>
    <property type="project" value="UniProtKB-KW"/>
</dbReference>
<evidence type="ECO:0000256" key="7">
    <source>
        <dbReference type="ARBA" id="ARBA00022741"/>
    </source>
</evidence>
<keyword evidence="17" id="KW-1185">Reference proteome</keyword>
<name>A0A1Z5JEN3_FISSO</name>
<dbReference type="InterPro" id="IPR004506">
    <property type="entry name" value="MnmA-like"/>
</dbReference>
<dbReference type="Pfam" id="PF02657">
    <property type="entry name" value="SufE"/>
    <property type="match status" value="1"/>
</dbReference>
<dbReference type="InterPro" id="IPR014729">
    <property type="entry name" value="Rossmann-like_a/b/a_fold"/>
</dbReference>
<evidence type="ECO:0000256" key="8">
    <source>
        <dbReference type="ARBA" id="ARBA00022840"/>
    </source>
</evidence>
<organism evidence="16 17">
    <name type="scientific">Fistulifera solaris</name>
    <name type="common">Oleaginous diatom</name>
    <dbReference type="NCBI Taxonomy" id="1519565"/>
    <lineage>
        <taxon>Eukaryota</taxon>
        <taxon>Sar</taxon>
        <taxon>Stramenopiles</taxon>
        <taxon>Ochrophyta</taxon>
        <taxon>Bacillariophyta</taxon>
        <taxon>Bacillariophyceae</taxon>
        <taxon>Bacillariophycidae</taxon>
        <taxon>Naviculales</taxon>
        <taxon>Naviculaceae</taxon>
        <taxon>Fistulifera</taxon>
    </lineage>
</organism>
<feature type="domain" description="tRNA-specific 2-thiouridylase MnmA-like central" evidence="15">
    <location>
        <begin position="413"/>
        <end position="479"/>
    </location>
</feature>
<dbReference type="Pfam" id="PF20259">
    <property type="entry name" value="tRNA_Me_trans_M"/>
    <property type="match status" value="1"/>
</dbReference>
<feature type="domain" description="tRNA-specific 2-thiouridylase MnmA-like C-terminal" evidence="14">
    <location>
        <begin position="492"/>
        <end position="574"/>
    </location>
</feature>
<evidence type="ECO:0000256" key="11">
    <source>
        <dbReference type="ARBA" id="ARBA00049564"/>
    </source>
</evidence>